<proteinExistence type="predicted"/>
<feature type="region of interest" description="Disordered" evidence="1">
    <location>
        <begin position="27"/>
        <end position="86"/>
    </location>
</feature>
<dbReference type="AlphaFoldDB" id="A0A4P9ZWY4"/>
<evidence type="ECO:0000313" key="3">
    <source>
        <dbReference type="EMBL" id="RKP38174.1"/>
    </source>
</evidence>
<feature type="compositionally biased region" description="Low complexity" evidence="1">
    <location>
        <begin position="49"/>
        <end position="58"/>
    </location>
</feature>
<sequence length="101" mass="11061">MHISLLTTFLLMATPLALATGCQSSHRQCGSHAHLPTGELHTSSQSIDTPMTPTGGTPDKQVSREYTQTTDTDADEDINTSNEADNNYIKSLDYTDEWSDE</sequence>
<protein>
    <submittedName>
        <fullName evidence="3">Uncharacterized protein</fullName>
    </submittedName>
</protein>
<dbReference type="EMBL" id="ML002397">
    <property type="protein sequence ID" value="RKP38174.1"/>
    <property type="molecule type" value="Genomic_DNA"/>
</dbReference>
<organism evidence="3 4">
    <name type="scientific">Dimargaris cristalligena</name>
    <dbReference type="NCBI Taxonomy" id="215637"/>
    <lineage>
        <taxon>Eukaryota</taxon>
        <taxon>Fungi</taxon>
        <taxon>Fungi incertae sedis</taxon>
        <taxon>Zoopagomycota</taxon>
        <taxon>Kickxellomycotina</taxon>
        <taxon>Dimargaritomycetes</taxon>
        <taxon>Dimargaritales</taxon>
        <taxon>Dimargaritaceae</taxon>
        <taxon>Dimargaris</taxon>
    </lineage>
</organism>
<evidence type="ECO:0000313" key="4">
    <source>
        <dbReference type="Proteomes" id="UP000268162"/>
    </source>
</evidence>
<evidence type="ECO:0000256" key="2">
    <source>
        <dbReference type="SAM" id="SignalP"/>
    </source>
</evidence>
<feature type="signal peptide" evidence="2">
    <location>
        <begin position="1"/>
        <end position="19"/>
    </location>
</feature>
<evidence type="ECO:0000256" key="1">
    <source>
        <dbReference type="SAM" id="MobiDB-lite"/>
    </source>
</evidence>
<feature type="chain" id="PRO_5020968021" evidence="2">
    <location>
        <begin position="20"/>
        <end position="101"/>
    </location>
</feature>
<accession>A0A4P9ZWY4</accession>
<dbReference type="Proteomes" id="UP000268162">
    <property type="component" value="Unassembled WGS sequence"/>
</dbReference>
<gene>
    <name evidence="3" type="ORF">BJ085DRAFT_28699</name>
</gene>
<reference evidence="4" key="1">
    <citation type="journal article" date="2018" name="Nat. Microbiol.">
        <title>Leveraging single-cell genomics to expand the fungal tree of life.</title>
        <authorList>
            <person name="Ahrendt S.R."/>
            <person name="Quandt C.A."/>
            <person name="Ciobanu D."/>
            <person name="Clum A."/>
            <person name="Salamov A."/>
            <person name="Andreopoulos B."/>
            <person name="Cheng J.F."/>
            <person name="Woyke T."/>
            <person name="Pelin A."/>
            <person name="Henrissat B."/>
            <person name="Reynolds N.K."/>
            <person name="Benny G.L."/>
            <person name="Smith M.E."/>
            <person name="James T.Y."/>
            <person name="Grigoriev I.V."/>
        </authorList>
    </citation>
    <scope>NUCLEOTIDE SEQUENCE [LARGE SCALE GENOMIC DNA]</scope>
    <source>
        <strain evidence="4">RSA 468</strain>
    </source>
</reference>
<name>A0A4P9ZWY4_9FUNG</name>
<keyword evidence="2" id="KW-0732">Signal</keyword>
<keyword evidence="4" id="KW-1185">Reference proteome</keyword>